<dbReference type="InterPro" id="IPR032838">
    <property type="entry name" value="Vwaint_dom"/>
</dbReference>
<dbReference type="OrthoDB" id="10264538at2759"/>
<protein>
    <submittedName>
        <fullName evidence="2">VWA-like protein</fullName>
    </submittedName>
</protein>
<keyword evidence="3" id="KW-1185">Reference proteome</keyword>
<dbReference type="Gene3D" id="3.40.50.410">
    <property type="entry name" value="von Willebrand factor, type A domain"/>
    <property type="match status" value="1"/>
</dbReference>
<dbReference type="InterPro" id="IPR051266">
    <property type="entry name" value="CLCR"/>
</dbReference>
<dbReference type="SMART" id="SM00327">
    <property type="entry name" value="VWA"/>
    <property type="match status" value="1"/>
</dbReference>
<dbReference type="Pfam" id="PF14624">
    <property type="entry name" value="Vwaint"/>
    <property type="match status" value="1"/>
</dbReference>
<dbReference type="SUPFAM" id="SSF53300">
    <property type="entry name" value="vWA-like"/>
    <property type="match status" value="1"/>
</dbReference>
<dbReference type="Proteomes" id="UP000800093">
    <property type="component" value="Unassembled WGS sequence"/>
</dbReference>
<dbReference type="PANTHER" id="PTHR10579:SF156">
    <property type="entry name" value="VWFA DOMAIN-CONTAINING PROTEIN"/>
    <property type="match status" value="1"/>
</dbReference>
<name>A0A9P4K2G0_9PLEO</name>
<dbReference type="InterPro" id="IPR036465">
    <property type="entry name" value="vWFA_dom_sf"/>
</dbReference>
<dbReference type="AlphaFoldDB" id="A0A9P4K2G0"/>
<dbReference type="InterPro" id="IPR002035">
    <property type="entry name" value="VWF_A"/>
</dbReference>
<accession>A0A9P4K2G0</accession>
<feature type="domain" description="VWFA" evidence="1">
    <location>
        <begin position="81"/>
        <end position="274"/>
    </location>
</feature>
<gene>
    <name evidence="2" type="ORF">CC78DRAFT_590541</name>
</gene>
<comment type="caution">
    <text evidence="2">The sequence shown here is derived from an EMBL/GenBank/DDBJ whole genome shotgun (WGS) entry which is preliminary data.</text>
</comment>
<dbReference type="PROSITE" id="PS50234">
    <property type="entry name" value="VWFA"/>
    <property type="match status" value="1"/>
</dbReference>
<dbReference type="Pfam" id="PF13768">
    <property type="entry name" value="VWA_3"/>
    <property type="match status" value="1"/>
</dbReference>
<evidence type="ECO:0000259" key="1">
    <source>
        <dbReference type="PROSITE" id="PS50234"/>
    </source>
</evidence>
<dbReference type="PANTHER" id="PTHR10579">
    <property type="entry name" value="CALCIUM-ACTIVATED CHLORIDE CHANNEL REGULATOR"/>
    <property type="match status" value="1"/>
</dbReference>
<proteinExistence type="predicted"/>
<evidence type="ECO:0000313" key="3">
    <source>
        <dbReference type="Proteomes" id="UP000800093"/>
    </source>
</evidence>
<reference evidence="3" key="1">
    <citation type="journal article" date="2020" name="Stud. Mycol.">
        <title>101 Dothideomycetes genomes: A test case for predicting lifestyles and emergence of pathogens.</title>
        <authorList>
            <person name="Haridas S."/>
            <person name="Albert R."/>
            <person name="Binder M."/>
            <person name="Bloem J."/>
            <person name="LaButti K."/>
            <person name="Salamov A."/>
            <person name="Andreopoulos B."/>
            <person name="Baker S."/>
            <person name="Barry K."/>
            <person name="Bills G."/>
            <person name="Bluhm B."/>
            <person name="Cannon C."/>
            <person name="Castanera R."/>
            <person name="Culley D."/>
            <person name="Daum C."/>
            <person name="Ezra D."/>
            <person name="Gonzalez J."/>
            <person name="Henrissat B."/>
            <person name="Kuo A."/>
            <person name="Liang C."/>
            <person name="Lipzen A."/>
            <person name="Lutzoni F."/>
            <person name="Magnuson J."/>
            <person name="Mondo S."/>
            <person name="Nolan M."/>
            <person name="Ohm R."/>
            <person name="Pangilinan J."/>
            <person name="Park H.-J."/>
            <person name="Ramirez L."/>
            <person name="Alfaro M."/>
            <person name="Sun H."/>
            <person name="Tritt A."/>
            <person name="Yoshinaga Y."/>
            <person name="Zwiers L.-H."/>
            <person name="Turgeon B."/>
            <person name="Goodwin S."/>
            <person name="Spatafora J."/>
            <person name="Crous P."/>
            <person name="Grigoriev I."/>
        </authorList>
    </citation>
    <scope>NUCLEOTIDE SEQUENCE [LARGE SCALE GENOMIC DNA]</scope>
    <source>
        <strain evidence="3">CBS 304.66</strain>
    </source>
</reference>
<sequence>MTWFNKVINEVVNDEKNKKDDDYEIIMPDQGPNRIPFHPKEDAVPQVACEVSVHRVDHEGLIVKVVPPAEAIPNETRGPIELVLLIDISKSMNDLAPVPPSGEGEESEQKGFTILDLTKHAACTIIESLNKHDTLCVVTFSTTCKVLFPTLPMDNNNKSLAKEKIMSMKPDNLTYLWSGMRLALDQLSGSPYMTAALKIFTDGQPNERLSNGVIAAMRRWCTERGLEGMPVPIHTFGFGYNLQDGLLQSIAEFGGGDYCFVPDASMLGTVFNHAVANLKVTYAHDAIITLSYPTILDLTEPGLYIGKATPKKVTSEVECAYMEYSINLRTIRFRQSRDLFFQLRDRSGELFKTSTGREIKWASAESGLFINNSTLSSAEIAFYVSRAMVVDFLSKLFPITERNEYKALLNDRIPANKDIQQLVSRLPAKKHLDDPFNLGLMKDLIGAENKKGEVKLALQIGSWQRWGRYYLSSLLMAH</sequence>
<organism evidence="2 3">
    <name type="scientific">Lojkania enalia</name>
    <dbReference type="NCBI Taxonomy" id="147567"/>
    <lineage>
        <taxon>Eukaryota</taxon>
        <taxon>Fungi</taxon>
        <taxon>Dikarya</taxon>
        <taxon>Ascomycota</taxon>
        <taxon>Pezizomycotina</taxon>
        <taxon>Dothideomycetes</taxon>
        <taxon>Pleosporomycetidae</taxon>
        <taxon>Pleosporales</taxon>
        <taxon>Pleosporales incertae sedis</taxon>
        <taxon>Lojkania</taxon>
    </lineage>
</organism>
<dbReference type="EMBL" id="ML986687">
    <property type="protein sequence ID" value="KAF2260225.1"/>
    <property type="molecule type" value="Genomic_DNA"/>
</dbReference>
<evidence type="ECO:0000313" key="2">
    <source>
        <dbReference type="EMBL" id="KAF2260225.1"/>
    </source>
</evidence>